<accession>A0A2P6NGB0</accession>
<dbReference type="Gene3D" id="2.40.320.10">
    <property type="entry name" value="Hypothetical Protein Pfu-838710-001"/>
    <property type="match status" value="1"/>
</dbReference>
<evidence type="ECO:0000256" key="6">
    <source>
        <dbReference type="RuleBase" id="RU364150"/>
    </source>
</evidence>
<comment type="caution">
    <text evidence="7">The sequence shown here is derived from an EMBL/GenBank/DDBJ whole genome shotgun (WGS) entry which is preliminary data.</text>
</comment>
<dbReference type="PANTHER" id="PTHR13321:SF2">
    <property type="entry name" value="MEDIATOR OF RNA POLYMERASE II TRANSCRIPTION SUBUNIT 18"/>
    <property type="match status" value="1"/>
</dbReference>
<evidence type="ECO:0000256" key="5">
    <source>
        <dbReference type="ARBA" id="ARBA00023242"/>
    </source>
</evidence>
<comment type="subcellular location">
    <subcellularLocation>
        <location evidence="1 6">Nucleus</location>
    </subcellularLocation>
</comment>
<dbReference type="AlphaFoldDB" id="A0A2P6NGB0"/>
<proteinExistence type="inferred from homology"/>
<sequence length="218" mass="24319">MNNYECYLHGAVNDAQWKAFLMSKLKGLSTSYAVPFHYKELVFKSAVQGIAQIELRARCDLSSEPHKWTVRSTSLPNVKPKMPVLVRSVIDAQVSDNIHTFLELAGYKYDYEFVSEGTESIALIKDRRCVITVSKIFRTFDGSGRNDEDSLTPGFSLVELTTTATTDEDLNHAADELNLIAEYFAPISLVKIQHTQIKASKASAQPIKQTLAQGKKKG</sequence>
<dbReference type="InParanoid" id="A0A2P6NGB0"/>
<organism evidence="7 8">
    <name type="scientific">Planoprotostelium fungivorum</name>
    <dbReference type="NCBI Taxonomy" id="1890364"/>
    <lineage>
        <taxon>Eukaryota</taxon>
        <taxon>Amoebozoa</taxon>
        <taxon>Evosea</taxon>
        <taxon>Variosea</taxon>
        <taxon>Cavosteliida</taxon>
        <taxon>Cavosteliaceae</taxon>
        <taxon>Planoprotostelium</taxon>
    </lineage>
</organism>
<keyword evidence="6" id="KW-0010">Activator</keyword>
<dbReference type="STRING" id="1890364.A0A2P6NGB0"/>
<comment type="subunit">
    <text evidence="6">Component of the Mediator complex.</text>
</comment>
<name>A0A2P6NGB0_9EUKA</name>
<keyword evidence="5 6" id="KW-0539">Nucleus</keyword>
<dbReference type="GO" id="GO:0070847">
    <property type="term" value="C:core mediator complex"/>
    <property type="evidence" value="ECO:0007669"/>
    <property type="project" value="TreeGrafter"/>
</dbReference>
<evidence type="ECO:0000256" key="1">
    <source>
        <dbReference type="ARBA" id="ARBA00004123"/>
    </source>
</evidence>
<comment type="similarity">
    <text evidence="2 6">Belongs to the Mediator complex subunit 18 family.</text>
</comment>
<evidence type="ECO:0000313" key="8">
    <source>
        <dbReference type="Proteomes" id="UP000241769"/>
    </source>
</evidence>
<evidence type="ECO:0000256" key="3">
    <source>
        <dbReference type="ARBA" id="ARBA00023015"/>
    </source>
</evidence>
<dbReference type="GO" id="GO:0003712">
    <property type="term" value="F:transcription coregulator activity"/>
    <property type="evidence" value="ECO:0007669"/>
    <property type="project" value="InterPro"/>
</dbReference>
<reference evidence="7 8" key="1">
    <citation type="journal article" date="2018" name="Genome Biol. Evol.">
        <title>Multiple Roots of Fruiting Body Formation in Amoebozoa.</title>
        <authorList>
            <person name="Hillmann F."/>
            <person name="Forbes G."/>
            <person name="Novohradska S."/>
            <person name="Ferling I."/>
            <person name="Riege K."/>
            <person name="Groth M."/>
            <person name="Westermann M."/>
            <person name="Marz M."/>
            <person name="Spaller T."/>
            <person name="Winckler T."/>
            <person name="Schaap P."/>
            <person name="Glockner G."/>
        </authorList>
    </citation>
    <scope>NUCLEOTIDE SEQUENCE [LARGE SCALE GENOMIC DNA]</scope>
    <source>
        <strain evidence="7 8">Jena</strain>
    </source>
</reference>
<gene>
    <name evidence="6" type="primary">MED18</name>
    <name evidence="7" type="ORF">PROFUN_09922</name>
</gene>
<protein>
    <recommendedName>
        <fullName evidence="6">Mediator of RNA polymerase II transcription subunit 18</fullName>
    </recommendedName>
    <alternativeName>
        <fullName evidence="6">Mediator complex subunit 18</fullName>
    </alternativeName>
</protein>
<comment type="function">
    <text evidence="6">Component of the Mediator complex, a coactivator involved in the regulated transcription of nearly all RNA polymerase II-dependent genes. Mediator functions as a bridge to convey information from gene-specific regulatory proteins to the basal RNA polymerase II transcription machinery. Mediator is recruited to promoters by direct interactions with regulatory proteins and serves as a scaffold for the assembly of a functional preinitiation complex with RNA polymerase II and the general transcription factors.</text>
</comment>
<keyword evidence="3 6" id="KW-0805">Transcription regulation</keyword>
<dbReference type="OrthoDB" id="2015832at2759"/>
<evidence type="ECO:0000256" key="2">
    <source>
        <dbReference type="ARBA" id="ARBA00009814"/>
    </source>
</evidence>
<dbReference type="GO" id="GO:0016592">
    <property type="term" value="C:mediator complex"/>
    <property type="evidence" value="ECO:0007669"/>
    <property type="project" value="InterPro"/>
</dbReference>
<evidence type="ECO:0000256" key="4">
    <source>
        <dbReference type="ARBA" id="ARBA00023163"/>
    </source>
</evidence>
<dbReference type="GO" id="GO:0006357">
    <property type="term" value="P:regulation of transcription by RNA polymerase II"/>
    <property type="evidence" value="ECO:0007669"/>
    <property type="project" value="InterPro"/>
</dbReference>
<keyword evidence="8" id="KW-1185">Reference proteome</keyword>
<dbReference type="EMBL" id="MDYQ01000092">
    <property type="protein sequence ID" value="PRP82971.1"/>
    <property type="molecule type" value="Genomic_DNA"/>
</dbReference>
<dbReference type="InterPro" id="IPR019095">
    <property type="entry name" value="Mediator_Med18"/>
</dbReference>
<dbReference type="Proteomes" id="UP000241769">
    <property type="component" value="Unassembled WGS sequence"/>
</dbReference>
<dbReference type="FunCoup" id="A0A2P6NGB0">
    <property type="interactions" value="5"/>
</dbReference>
<dbReference type="GO" id="GO:0006369">
    <property type="term" value="P:termination of RNA polymerase II transcription"/>
    <property type="evidence" value="ECO:0007669"/>
    <property type="project" value="TreeGrafter"/>
</dbReference>
<evidence type="ECO:0000313" key="7">
    <source>
        <dbReference type="EMBL" id="PRP82971.1"/>
    </source>
</evidence>
<dbReference type="Pfam" id="PF09637">
    <property type="entry name" value="Med18"/>
    <property type="match status" value="1"/>
</dbReference>
<keyword evidence="4 6" id="KW-0804">Transcription</keyword>
<dbReference type="PANTHER" id="PTHR13321">
    <property type="entry name" value="MEDIATOR OF RNA POLYMERASE II TRANSCRIPTION, SUBUNIT 18"/>
    <property type="match status" value="1"/>
</dbReference>